<evidence type="ECO:0000313" key="10">
    <source>
        <dbReference type="Proteomes" id="UP000307874"/>
    </source>
</evidence>
<feature type="transmembrane region" description="Helical" evidence="7">
    <location>
        <begin position="322"/>
        <end position="341"/>
    </location>
</feature>
<comment type="caution">
    <text evidence="9">The sequence shown here is derived from an EMBL/GenBank/DDBJ whole genome shotgun (WGS) entry which is preliminary data.</text>
</comment>
<dbReference type="Pfam" id="PF02687">
    <property type="entry name" value="FtsX"/>
    <property type="match status" value="2"/>
</dbReference>
<feature type="domain" description="ABC3 transporter permease C-terminal" evidence="8">
    <location>
        <begin position="274"/>
        <end position="384"/>
    </location>
</feature>
<keyword evidence="4 7" id="KW-0812">Transmembrane</keyword>
<protein>
    <submittedName>
        <fullName evidence="9">FtsX-like permease family protein</fullName>
    </submittedName>
</protein>
<keyword evidence="10" id="KW-1185">Reference proteome</keyword>
<feature type="transmembrane region" description="Helical" evidence="7">
    <location>
        <begin position="661"/>
        <end position="682"/>
    </location>
</feature>
<dbReference type="OrthoDB" id="5137249at2"/>
<keyword evidence="3" id="KW-1003">Cell membrane</keyword>
<dbReference type="AlphaFoldDB" id="A0A5C4JYQ2"/>
<dbReference type="PANTHER" id="PTHR30489:SF0">
    <property type="entry name" value="LIPOPROTEIN-RELEASING SYSTEM TRANSMEMBRANE PROTEIN LOLE"/>
    <property type="match status" value="1"/>
</dbReference>
<dbReference type="Proteomes" id="UP000307874">
    <property type="component" value="Unassembled WGS sequence"/>
</dbReference>
<dbReference type="PROSITE" id="PS51257">
    <property type="entry name" value="PROKAR_LIPOPROTEIN"/>
    <property type="match status" value="1"/>
</dbReference>
<evidence type="ECO:0000256" key="5">
    <source>
        <dbReference type="ARBA" id="ARBA00022989"/>
    </source>
</evidence>
<feature type="transmembrane region" description="Helical" evidence="7">
    <location>
        <begin position="266"/>
        <end position="287"/>
    </location>
</feature>
<gene>
    <name evidence="9" type="ORF">FF124_01865</name>
</gene>
<accession>A0A5C4JYQ2</accession>
<sequence length="787" mass="85826">MVAILDRKLLRDVRRLWAQLLAVALVLACGVAVLIMAVGVYRSLIETRDTFYDRYGFADVFASVARAPDRLADEIRMIDGVLRADFRVVKPAILDITGMEAPAAATVISTPDSGEPLLNRAYIRAGRLPDPNRVGEVAVSENFAKAHGFQPGDHFEALMDGKKRRLTITAIVLSPEYVYAIGPGDMVPDNRRYGILYMPESVLDGIFDMDGAFNDVVLKLGRNANEDAVIERLDHLLSPYGGVGAYGRDRQISNAFVDSELTQLKAMAGVLPPIFLGVAAFLVNMVLSRMIALEREQIGLLKALGFSSGAIAAHYIKLTLVIVVIGTAIGFALGSWWGVAMTRLYVRFYTFPFLVFDWSPDVYLLAGSVAAAAALVGAARVIFKAASLPAAVAMRPPEPVRYRQLSLGFRLPRLLSELTVMALRNITRFPLRATMTVIGIAMPVALLTVGMSTSNSMDAMIRAIFFDTQRQDATVSFTDALAPEALVSLARLPGVMRAEGFRAEPVILRNGYREKHLSINSASDLDDLSRVVDPDAVQLSIPPEGLMISERVAETLGLSTGDLAQVELVTRNHRLVSVPVTSVVQSFLGLAVYMDGRALDHMIGDGDRVSGASIAVDETRLAAFYGAVKDTPRIAGVALNRLSLENFRKTMRENIDIMSTIYVALAAVITFGVVYNSARILLSERGRELASLRVLGFSRAEVSQVLLVEIAALITLAQPIGWYLGYFFAKLVISGFSSDLFTIPFVVDLDSYARASMVVVIAGLLSALVVRRRIDRFDLIEVLKTRE</sequence>
<feature type="transmembrane region" description="Helical" evidence="7">
    <location>
        <begin position="431"/>
        <end position="452"/>
    </location>
</feature>
<feature type="transmembrane region" description="Helical" evidence="7">
    <location>
        <begin position="20"/>
        <end position="41"/>
    </location>
</feature>
<evidence type="ECO:0000256" key="6">
    <source>
        <dbReference type="ARBA" id="ARBA00023136"/>
    </source>
</evidence>
<dbReference type="GO" id="GO:0044874">
    <property type="term" value="P:lipoprotein localization to outer membrane"/>
    <property type="evidence" value="ECO:0007669"/>
    <property type="project" value="TreeGrafter"/>
</dbReference>
<evidence type="ECO:0000256" key="3">
    <source>
        <dbReference type="ARBA" id="ARBA00022475"/>
    </source>
</evidence>
<evidence type="ECO:0000313" key="9">
    <source>
        <dbReference type="EMBL" id="TNB49729.1"/>
    </source>
</evidence>
<reference evidence="9 10" key="1">
    <citation type="submission" date="2019-06" db="EMBL/GenBank/DDBJ databases">
        <title>Martelella lutilitoris sp. nov., isolated from a tidal mudflat.</title>
        <authorList>
            <person name="Kim Y.-J."/>
        </authorList>
    </citation>
    <scope>NUCLEOTIDE SEQUENCE [LARGE SCALE GENOMIC DNA]</scope>
    <source>
        <strain evidence="9 10">GH2-6</strain>
    </source>
</reference>
<comment type="similarity">
    <text evidence="2">Belongs to the ABC-4 integral membrane protein family. LolC/E subfamily.</text>
</comment>
<proteinExistence type="inferred from homology"/>
<evidence type="ECO:0000259" key="8">
    <source>
        <dbReference type="Pfam" id="PF02687"/>
    </source>
</evidence>
<dbReference type="PANTHER" id="PTHR30489">
    <property type="entry name" value="LIPOPROTEIN-RELEASING SYSTEM TRANSMEMBRANE PROTEIN LOLE"/>
    <property type="match status" value="1"/>
</dbReference>
<evidence type="ECO:0000256" key="4">
    <source>
        <dbReference type="ARBA" id="ARBA00022692"/>
    </source>
</evidence>
<dbReference type="InterPro" id="IPR051447">
    <property type="entry name" value="Lipoprotein-release_system"/>
</dbReference>
<dbReference type="EMBL" id="VCLB01000001">
    <property type="protein sequence ID" value="TNB49729.1"/>
    <property type="molecule type" value="Genomic_DNA"/>
</dbReference>
<evidence type="ECO:0000256" key="1">
    <source>
        <dbReference type="ARBA" id="ARBA00004651"/>
    </source>
</evidence>
<evidence type="ECO:0000256" key="2">
    <source>
        <dbReference type="ARBA" id="ARBA00005236"/>
    </source>
</evidence>
<dbReference type="InterPro" id="IPR003838">
    <property type="entry name" value="ABC3_permease_C"/>
</dbReference>
<dbReference type="GO" id="GO:0098797">
    <property type="term" value="C:plasma membrane protein complex"/>
    <property type="evidence" value="ECO:0007669"/>
    <property type="project" value="TreeGrafter"/>
</dbReference>
<feature type="transmembrane region" description="Helical" evidence="7">
    <location>
        <begin position="362"/>
        <end position="383"/>
    </location>
</feature>
<dbReference type="RefSeq" id="WP_138746771.1">
    <property type="nucleotide sequence ID" value="NZ_VCLB01000001.1"/>
</dbReference>
<comment type="subcellular location">
    <subcellularLocation>
        <location evidence="1">Cell membrane</location>
        <topology evidence="1">Multi-pass membrane protein</topology>
    </subcellularLocation>
</comment>
<organism evidence="9 10">
    <name type="scientific">Martelella lutilitoris</name>
    <dbReference type="NCBI Taxonomy" id="2583532"/>
    <lineage>
        <taxon>Bacteria</taxon>
        <taxon>Pseudomonadati</taxon>
        <taxon>Pseudomonadota</taxon>
        <taxon>Alphaproteobacteria</taxon>
        <taxon>Hyphomicrobiales</taxon>
        <taxon>Aurantimonadaceae</taxon>
        <taxon>Martelella</taxon>
    </lineage>
</organism>
<feature type="transmembrane region" description="Helical" evidence="7">
    <location>
        <begin position="752"/>
        <end position="770"/>
    </location>
</feature>
<feature type="transmembrane region" description="Helical" evidence="7">
    <location>
        <begin position="702"/>
        <end position="720"/>
    </location>
</feature>
<feature type="domain" description="ABC3 transporter permease C-terminal" evidence="8">
    <location>
        <begin position="661"/>
        <end position="774"/>
    </location>
</feature>
<keyword evidence="6 7" id="KW-0472">Membrane</keyword>
<name>A0A5C4JYQ2_9HYPH</name>
<keyword evidence="5 7" id="KW-1133">Transmembrane helix</keyword>
<evidence type="ECO:0000256" key="7">
    <source>
        <dbReference type="SAM" id="Phobius"/>
    </source>
</evidence>